<evidence type="ECO:0000256" key="7">
    <source>
        <dbReference type="SAM" id="MobiDB-lite"/>
    </source>
</evidence>
<keyword evidence="6" id="KW-0862">Zinc</keyword>
<organism evidence="9">
    <name type="scientific">Schistocephalus solidus</name>
    <name type="common">Tapeworm</name>
    <dbReference type="NCBI Taxonomy" id="70667"/>
    <lineage>
        <taxon>Eukaryota</taxon>
        <taxon>Metazoa</taxon>
        <taxon>Spiralia</taxon>
        <taxon>Lophotrochozoa</taxon>
        <taxon>Platyhelminthes</taxon>
        <taxon>Cestoda</taxon>
        <taxon>Eucestoda</taxon>
        <taxon>Diphyllobothriidea</taxon>
        <taxon>Diphyllobothriidae</taxon>
        <taxon>Schistocephalus</taxon>
    </lineage>
</organism>
<dbReference type="GO" id="GO:0033211">
    <property type="term" value="P:adiponectin-activated signaling pathway"/>
    <property type="evidence" value="ECO:0007669"/>
    <property type="project" value="TreeGrafter"/>
</dbReference>
<feature type="binding site" evidence="6">
    <location>
        <position position="371"/>
    </location>
    <ligand>
        <name>Zn(2+)</name>
        <dbReference type="ChEBI" id="CHEBI:29105"/>
    </ligand>
</feature>
<feature type="transmembrane region" description="Helical" evidence="8">
    <location>
        <begin position="300"/>
        <end position="321"/>
    </location>
</feature>
<accession>A0A0X3NTU9</accession>
<keyword evidence="5 8" id="KW-0472">Membrane</keyword>
<evidence type="ECO:0000256" key="3">
    <source>
        <dbReference type="ARBA" id="ARBA00022692"/>
    </source>
</evidence>
<comment type="similarity">
    <text evidence="2">Belongs to the ADIPOR family.</text>
</comment>
<evidence type="ECO:0000256" key="8">
    <source>
        <dbReference type="SAM" id="Phobius"/>
    </source>
</evidence>
<reference evidence="9" key="1">
    <citation type="submission" date="2016-01" db="EMBL/GenBank/DDBJ databases">
        <title>Reference transcriptome for the parasite Schistocephalus solidus: insights into the molecular evolution of parasitism.</title>
        <authorList>
            <person name="Hebert F.O."/>
            <person name="Grambauer S."/>
            <person name="Barber I."/>
            <person name="Landry C.R."/>
            <person name="Aubin-Horth N."/>
        </authorList>
    </citation>
    <scope>NUCLEOTIDE SEQUENCE</scope>
</reference>
<sequence>MSGISFISPSTSSSQFTEETSSVLTRRKHRRTHSAGLNTPINGCSNGSYGEGEPTYAQPQHYDALKSDSVDGGIDSTGLMKVDCRSHRRSASYGGELFSSATREISEVASRVAEQAEELVLHLWEQGWRVVHHTSLPLWLRDNDYLLWGHRPPLTSFQACFRSIFRLHTETVNIWTHLIGSICFLVLCVSFLIQPGIKFPWQEKIIISVFFLSAIAALAFSWLFHTVSCHSEHVGVLFSKLDYIGIALLTIGSFVPWLHYSFYCHVPSKIVYSVFIIVLGLMCIIISTKDCFRTPAYRSFRAGLFIALGLSGVIPCLHYALMEGFWETVTSPALGWLVLMAALYISGAVIYAMRIPERLCPGKFDIWFQSHQIFHVFVVLAALVHLNSILEIAESRLSKGQCHNP</sequence>
<feature type="compositionally biased region" description="Low complexity" evidence="7">
    <location>
        <begin position="1"/>
        <end position="22"/>
    </location>
</feature>
<feature type="transmembrane region" description="Helical" evidence="8">
    <location>
        <begin position="205"/>
        <end position="224"/>
    </location>
</feature>
<evidence type="ECO:0000256" key="2">
    <source>
        <dbReference type="ARBA" id="ARBA00007018"/>
    </source>
</evidence>
<keyword evidence="6" id="KW-0479">Metal-binding</keyword>
<dbReference type="Pfam" id="PF03006">
    <property type="entry name" value="HlyIII"/>
    <property type="match status" value="1"/>
</dbReference>
<dbReference type="PANTHER" id="PTHR20855">
    <property type="entry name" value="ADIPOR/PROGESTIN RECEPTOR-RELATED"/>
    <property type="match status" value="1"/>
</dbReference>
<dbReference type="AlphaFoldDB" id="A0A0X3NTU9"/>
<feature type="binding site" evidence="6">
    <location>
        <position position="375"/>
    </location>
    <ligand>
        <name>Zn(2+)</name>
        <dbReference type="ChEBI" id="CHEBI:29105"/>
    </ligand>
</feature>
<keyword evidence="9" id="KW-0675">Receptor</keyword>
<name>A0A0X3NTU9_SCHSO</name>
<keyword evidence="3 8" id="KW-0812">Transmembrane</keyword>
<dbReference type="GO" id="GO:0038023">
    <property type="term" value="F:signaling receptor activity"/>
    <property type="evidence" value="ECO:0007669"/>
    <property type="project" value="TreeGrafter"/>
</dbReference>
<feature type="compositionally biased region" description="Polar residues" evidence="7">
    <location>
        <begin position="35"/>
        <end position="48"/>
    </location>
</feature>
<evidence type="ECO:0000256" key="5">
    <source>
        <dbReference type="ARBA" id="ARBA00023136"/>
    </source>
</evidence>
<dbReference type="EMBL" id="GEEE01019894">
    <property type="protein sequence ID" value="JAP43331.1"/>
    <property type="molecule type" value="Transcribed_RNA"/>
</dbReference>
<dbReference type="InterPro" id="IPR004254">
    <property type="entry name" value="AdipoR/HlyIII-related"/>
</dbReference>
<feature type="region of interest" description="Disordered" evidence="7">
    <location>
        <begin position="1"/>
        <end position="57"/>
    </location>
</feature>
<dbReference type="PANTHER" id="PTHR20855:SF52">
    <property type="entry name" value="ADIPONECTIN RECEPTOR PROTEIN"/>
    <property type="match status" value="1"/>
</dbReference>
<evidence type="ECO:0000256" key="6">
    <source>
        <dbReference type="PIRSR" id="PIRSR604254-1"/>
    </source>
</evidence>
<evidence type="ECO:0000256" key="1">
    <source>
        <dbReference type="ARBA" id="ARBA00004141"/>
    </source>
</evidence>
<dbReference type="GO" id="GO:0005886">
    <property type="term" value="C:plasma membrane"/>
    <property type="evidence" value="ECO:0007669"/>
    <property type="project" value="TreeGrafter"/>
</dbReference>
<protein>
    <submittedName>
        <fullName evidence="9">Adiponectin receptor protein</fullName>
    </submittedName>
</protein>
<evidence type="ECO:0000256" key="4">
    <source>
        <dbReference type="ARBA" id="ARBA00022989"/>
    </source>
</evidence>
<keyword evidence="4 8" id="KW-1133">Transmembrane helix</keyword>
<dbReference type="GO" id="GO:0046872">
    <property type="term" value="F:metal ion binding"/>
    <property type="evidence" value="ECO:0007669"/>
    <property type="project" value="UniProtKB-KW"/>
</dbReference>
<proteinExistence type="inferred from homology"/>
<feature type="transmembrane region" description="Helical" evidence="8">
    <location>
        <begin position="244"/>
        <end position="263"/>
    </location>
</feature>
<feature type="transmembrane region" description="Helical" evidence="8">
    <location>
        <begin position="333"/>
        <end position="353"/>
    </location>
</feature>
<feature type="binding site" evidence="6">
    <location>
        <position position="225"/>
    </location>
    <ligand>
        <name>Zn(2+)</name>
        <dbReference type="ChEBI" id="CHEBI:29105"/>
    </ligand>
</feature>
<feature type="transmembrane region" description="Helical" evidence="8">
    <location>
        <begin position="270"/>
        <end position="288"/>
    </location>
</feature>
<evidence type="ECO:0000313" key="9">
    <source>
        <dbReference type="EMBL" id="JAP43331.1"/>
    </source>
</evidence>
<comment type="subcellular location">
    <subcellularLocation>
        <location evidence="1">Membrane</location>
        <topology evidence="1">Multi-pass membrane protein</topology>
    </subcellularLocation>
</comment>
<feature type="transmembrane region" description="Helical" evidence="8">
    <location>
        <begin position="174"/>
        <end position="193"/>
    </location>
</feature>
<feature type="transmembrane region" description="Helical" evidence="8">
    <location>
        <begin position="373"/>
        <end position="390"/>
    </location>
</feature>
<gene>
    <name evidence="9" type="primary">ADRL</name>
    <name evidence="9" type="ORF">TR148969</name>
</gene>